<reference evidence="7" key="1">
    <citation type="submission" date="2022-06" db="EMBL/GenBank/DDBJ databases">
        <title>Complete Genome Sequence of Deoxynivalenol-bioadsorption Ochrobactrum pseudintermedium ASAG-D25.</title>
        <authorList>
            <person name="Wang N."/>
        </authorList>
    </citation>
    <scope>NUCLEOTIDE SEQUENCE</scope>
    <source>
        <strain evidence="7">ASAG-D25</strain>
    </source>
</reference>
<dbReference type="InterPro" id="IPR000994">
    <property type="entry name" value="Pept_M24"/>
</dbReference>
<dbReference type="GO" id="GO:0004177">
    <property type="term" value="F:aminopeptidase activity"/>
    <property type="evidence" value="ECO:0007669"/>
    <property type="project" value="UniProtKB-KW"/>
</dbReference>
<dbReference type="InterPro" id="IPR033740">
    <property type="entry name" value="Pept_M24B"/>
</dbReference>
<sequence length="609" mass="66349">MAFQSFDVTTNPGNGAPRVAKLRAKMAELGLDGFLVPRADEHQGEYVPPHAQRLAWLTGFTGSAGAALILKNSAYIFVDGRYELQVRAQTDPKVFSYESLVTNPPASWLTENGKRLNIGFDPWLHPISEARSLREALEAQGGQLVPVENNLVDAIWDDQPEVPAAEVTIQPARFAGHEAEDKIKEMQAAVAASGASATVLTDPSSVAWVFNIRGKDVSNTPLPLSFAIIPAKGEPELFIDERKLAIEPRAYLTQLAKLSAPADLEGHLSARAARNEAILLDPILAAEKLRLIVTSAGGNVIEGKDPARIPRAIKNKAELDGSRAAHERDGVAMVNFLSWIDAQKPGSVDEISAAQKLEEARTEAGRDFQMPLEDISFDTISGAGPNGAIIHYRVNTDTNRTLEDGELYLVDSGAQYRDGTTDITRTVPIGKVVPETTIKAFTLVLKGMIAITTARFPKGTRGQDIDVLARIALWKHGFDYAHGTGHGVGSYLSVHEGPQSISKKGAQELLPGMILSNEPGYYKPGSFGIRIENLIIVTEPEVPEGGDIPMMGFETLTFCPIDRRLIDKSLLTQEEIDWLNNYHARVREKLSGHLKDAERRWLEAATAPL</sequence>
<dbReference type="InterPro" id="IPR032416">
    <property type="entry name" value="Peptidase_M24_C"/>
</dbReference>
<evidence type="ECO:0000256" key="1">
    <source>
        <dbReference type="ARBA" id="ARBA00008766"/>
    </source>
</evidence>
<organism evidence="7 8">
    <name type="scientific">Brucella pseudintermedia</name>
    <dbReference type="NCBI Taxonomy" id="370111"/>
    <lineage>
        <taxon>Bacteria</taxon>
        <taxon>Pseudomonadati</taxon>
        <taxon>Pseudomonadota</taxon>
        <taxon>Alphaproteobacteria</taxon>
        <taxon>Hyphomicrobiales</taxon>
        <taxon>Brucellaceae</taxon>
        <taxon>Brucella/Ochrobactrum group</taxon>
        <taxon>Brucella</taxon>
    </lineage>
</organism>
<keyword evidence="7" id="KW-0031">Aminopeptidase</keyword>
<dbReference type="InterPro" id="IPR000587">
    <property type="entry name" value="Creatinase_N"/>
</dbReference>
<proteinExistence type="inferred from homology"/>
<evidence type="ECO:0000256" key="2">
    <source>
        <dbReference type="ARBA" id="ARBA00022723"/>
    </source>
</evidence>
<evidence type="ECO:0000313" key="7">
    <source>
        <dbReference type="EMBL" id="UWL61077.1"/>
    </source>
</evidence>
<dbReference type="EMBL" id="CP099967">
    <property type="protein sequence ID" value="UWL61077.1"/>
    <property type="molecule type" value="Genomic_DNA"/>
</dbReference>
<evidence type="ECO:0000313" key="8">
    <source>
        <dbReference type="Proteomes" id="UP001058739"/>
    </source>
</evidence>
<accession>A0ABY5UFF5</accession>
<keyword evidence="3" id="KW-0378">Hydrolase</keyword>
<dbReference type="Pfam" id="PF00557">
    <property type="entry name" value="Peptidase_M24"/>
    <property type="match status" value="1"/>
</dbReference>
<dbReference type="Pfam" id="PF16188">
    <property type="entry name" value="Peptidase_M24_C"/>
    <property type="match status" value="1"/>
</dbReference>
<comment type="similarity">
    <text evidence="1">Belongs to the peptidase M24B family.</text>
</comment>
<evidence type="ECO:0000259" key="5">
    <source>
        <dbReference type="Pfam" id="PF01321"/>
    </source>
</evidence>
<dbReference type="Gene3D" id="3.90.230.10">
    <property type="entry name" value="Creatinase/methionine aminopeptidase superfamily"/>
    <property type="match status" value="1"/>
</dbReference>
<gene>
    <name evidence="7" type="ORF">NIK97_04795</name>
</gene>
<keyword evidence="2" id="KW-0479">Metal-binding</keyword>
<evidence type="ECO:0000256" key="3">
    <source>
        <dbReference type="ARBA" id="ARBA00022801"/>
    </source>
</evidence>
<keyword evidence="7" id="KW-0645">Protease</keyword>
<dbReference type="Proteomes" id="UP001058739">
    <property type="component" value="Chromosome 01"/>
</dbReference>
<feature type="domain" description="Peptidase M24 C-terminal" evidence="6">
    <location>
        <begin position="549"/>
        <end position="609"/>
    </location>
</feature>
<dbReference type="Gene3D" id="3.40.350.10">
    <property type="entry name" value="Creatinase/prolidase N-terminal domain"/>
    <property type="match status" value="2"/>
</dbReference>
<protein>
    <submittedName>
        <fullName evidence="7">Aminopeptidase P family protein</fullName>
    </submittedName>
</protein>
<feature type="domain" description="Peptidase M24" evidence="4">
    <location>
        <begin position="323"/>
        <end position="539"/>
    </location>
</feature>
<dbReference type="SUPFAM" id="SSF53092">
    <property type="entry name" value="Creatinase/prolidase N-terminal domain"/>
    <property type="match status" value="1"/>
</dbReference>
<evidence type="ECO:0000259" key="4">
    <source>
        <dbReference type="Pfam" id="PF00557"/>
    </source>
</evidence>
<dbReference type="PANTHER" id="PTHR43763">
    <property type="entry name" value="XAA-PRO AMINOPEPTIDASE 1"/>
    <property type="match status" value="1"/>
</dbReference>
<dbReference type="Pfam" id="PF16189">
    <property type="entry name" value="Creatinase_N_2"/>
    <property type="match status" value="1"/>
</dbReference>
<dbReference type="Pfam" id="PF01321">
    <property type="entry name" value="Creatinase_N"/>
    <property type="match status" value="1"/>
</dbReference>
<evidence type="ECO:0000259" key="6">
    <source>
        <dbReference type="Pfam" id="PF16188"/>
    </source>
</evidence>
<feature type="domain" description="Creatinase N-terminal" evidence="5">
    <location>
        <begin position="18"/>
        <end position="149"/>
    </location>
</feature>
<keyword evidence="8" id="KW-1185">Reference proteome</keyword>
<dbReference type="PANTHER" id="PTHR43763:SF6">
    <property type="entry name" value="XAA-PRO AMINOPEPTIDASE 1"/>
    <property type="match status" value="1"/>
</dbReference>
<dbReference type="InterPro" id="IPR050422">
    <property type="entry name" value="X-Pro_aminopeptidase_P"/>
</dbReference>
<name>A0ABY5UFF5_9HYPH</name>
<dbReference type="InterPro" id="IPR036005">
    <property type="entry name" value="Creatinase/aminopeptidase-like"/>
</dbReference>
<dbReference type="RefSeq" id="WP_122066452.1">
    <property type="nucleotide sequence ID" value="NZ_CP099967.1"/>
</dbReference>
<dbReference type="CDD" id="cd01085">
    <property type="entry name" value="APP"/>
    <property type="match status" value="1"/>
</dbReference>
<dbReference type="InterPro" id="IPR029149">
    <property type="entry name" value="Creatin/AminoP/Spt16_N"/>
</dbReference>
<dbReference type="SUPFAM" id="SSF55920">
    <property type="entry name" value="Creatinase/aminopeptidase"/>
    <property type="match status" value="1"/>
</dbReference>